<sequence>MMRPDHIYIAMTMVKHGTLAGAFIFAFKILRFAVHAL</sequence>
<accession>A0AA48M2Y6</accession>
<keyword evidence="1" id="KW-1133">Transmembrane helix</keyword>
<gene>
    <name evidence="2" type="ORF">AMST5_03964</name>
</gene>
<keyword evidence="1" id="KW-0812">Transmembrane</keyword>
<protein>
    <submittedName>
        <fullName evidence="2">Uncharacterized protein</fullName>
    </submittedName>
</protein>
<proteinExistence type="predicted"/>
<evidence type="ECO:0000313" key="2">
    <source>
        <dbReference type="EMBL" id="CAJ0889465.1"/>
    </source>
</evidence>
<dbReference type="EMBL" id="OY288114">
    <property type="protein sequence ID" value="CAJ0889465.1"/>
    <property type="molecule type" value="Genomic_DNA"/>
</dbReference>
<feature type="transmembrane region" description="Helical" evidence="1">
    <location>
        <begin position="6"/>
        <end position="27"/>
    </location>
</feature>
<reference evidence="2" key="1">
    <citation type="submission" date="2023-07" db="EMBL/GenBank/DDBJ databases">
        <authorList>
            <person name="Pelsma A.J. K."/>
        </authorList>
    </citation>
    <scope>NUCLEOTIDE SEQUENCE</scope>
</reference>
<evidence type="ECO:0000256" key="1">
    <source>
        <dbReference type="SAM" id="Phobius"/>
    </source>
</evidence>
<organism evidence="2">
    <name type="scientific">freshwater sediment metagenome</name>
    <dbReference type="NCBI Taxonomy" id="556182"/>
    <lineage>
        <taxon>unclassified sequences</taxon>
        <taxon>metagenomes</taxon>
        <taxon>ecological metagenomes</taxon>
    </lineage>
</organism>
<dbReference type="AlphaFoldDB" id="A0AA48M2Y6"/>
<name>A0AA48M2Y6_9ZZZZ</name>
<keyword evidence="1" id="KW-0472">Membrane</keyword>